<evidence type="ECO:0000313" key="2">
    <source>
        <dbReference type="Proteomes" id="UP000294564"/>
    </source>
</evidence>
<comment type="caution">
    <text evidence="1">The sequence shown here is derived from an EMBL/GenBank/DDBJ whole genome shotgun (WGS) entry which is preliminary data.</text>
</comment>
<dbReference type="Gene3D" id="3.10.20.30">
    <property type="match status" value="1"/>
</dbReference>
<dbReference type="Proteomes" id="UP000294564">
    <property type="component" value="Unassembled WGS sequence"/>
</dbReference>
<dbReference type="InterPro" id="IPR012675">
    <property type="entry name" value="Beta-grasp_dom_sf"/>
</dbReference>
<keyword evidence="2" id="KW-1185">Reference proteome</keyword>
<dbReference type="OrthoDB" id="1191081at2"/>
<proteinExistence type="predicted"/>
<protein>
    <submittedName>
        <fullName evidence="1">Molybdopterin converting factor small subunit</fullName>
    </submittedName>
</protein>
<gene>
    <name evidence="1" type="ORF">EV195_103254</name>
</gene>
<dbReference type="RefSeq" id="WP_132794277.1">
    <property type="nucleotide sequence ID" value="NZ_SLXM01000003.1"/>
</dbReference>
<dbReference type="SUPFAM" id="SSF54285">
    <property type="entry name" value="MoaD/ThiS"/>
    <property type="match status" value="1"/>
</dbReference>
<dbReference type="AlphaFoldDB" id="A0A4R2NV91"/>
<dbReference type="InterPro" id="IPR003749">
    <property type="entry name" value="ThiS/MoaD-like"/>
</dbReference>
<reference evidence="1 2" key="1">
    <citation type="submission" date="2019-03" db="EMBL/GenBank/DDBJ databases">
        <title>Genomic Encyclopedia of Type Strains, Phase IV (KMG-IV): sequencing the most valuable type-strain genomes for metagenomic binning, comparative biology and taxonomic classification.</title>
        <authorList>
            <person name="Goeker M."/>
        </authorList>
    </citation>
    <scope>NUCLEOTIDE SEQUENCE [LARGE SCALE GENOMIC DNA]</scope>
    <source>
        <strain evidence="1 2">DSM 14836</strain>
    </source>
</reference>
<dbReference type="EMBL" id="SLXM01000003">
    <property type="protein sequence ID" value="TCP25892.1"/>
    <property type="molecule type" value="Genomic_DNA"/>
</dbReference>
<dbReference type="InterPro" id="IPR016155">
    <property type="entry name" value="Mopterin_synth/thiamin_S_b"/>
</dbReference>
<accession>A0A4R2NV91</accession>
<dbReference type="Pfam" id="PF02597">
    <property type="entry name" value="ThiS"/>
    <property type="match status" value="1"/>
</dbReference>
<organism evidence="1 2">
    <name type="scientific">Tenacibaculum skagerrakense</name>
    <dbReference type="NCBI Taxonomy" id="186571"/>
    <lineage>
        <taxon>Bacteria</taxon>
        <taxon>Pseudomonadati</taxon>
        <taxon>Bacteroidota</taxon>
        <taxon>Flavobacteriia</taxon>
        <taxon>Flavobacteriales</taxon>
        <taxon>Flavobacteriaceae</taxon>
        <taxon>Tenacibaculum</taxon>
    </lineage>
</organism>
<evidence type="ECO:0000313" key="1">
    <source>
        <dbReference type="EMBL" id="TCP25892.1"/>
    </source>
</evidence>
<sequence length="77" mass="8704">MEVKYFGEIAERTNTTSQHISLEKKSLFKLLSFLKDTYGIESNDIHIAVNHNLVSKETDLEFKETDEIAILSPFAGG</sequence>
<name>A0A4R2NV91_9FLAO</name>